<dbReference type="InterPro" id="IPR005128">
    <property type="entry name" value="Acetolactate_a_deCO2ase"/>
</dbReference>
<comment type="similarity">
    <text evidence="3 9">Belongs to the alpha-acetolactate decarboxylase family.</text>
</comment>
<organism evidence="10 11">
    <name type="scientific">Rothia aerolata</name>
    <dbReference type="NCBI Taxonomy" id="1812262"/>
    <lineage>
        <taxon>Bacteria</taxon>
        <taxon>Bacillati</taxon>
        <taxon>Actinomycetota</taxon>
        <taxon>Actinomycetes</taxon>
        <taxon>Micrococcales</taxon>
        <taxon>Micrococcaceae</taxon>
        <taxon>Rothia</taxon>
    </lineage>
</organism>
<evidence type="ECO:0000256" key="9">
    <source>
        <dbReference type="PIRNR" id="PIRNR001332"/>
    </source>
</evidence>
<dbReference type="AlphaFoldDB" id="A0A917IKR1"/>
<dbReference type="GO" id="GO:0047605">
    <property type="term" value="F:acetolactate decarboxylase activity"/>
    <property type="evidence" value="ECO:0007669"/>
    <property type="project" value="UniProtKB-UniRule"/>
</dbReference>
<name>A0A917IKR1_9MICC</name>
<dbReference type="CDD" id="cd17299">
    <property type="entry name" value="acetolactate_decarboxylase"/>
    <property type="match status" value="1"/>
</dbReference>
<dbReference type="Proteomes" id="UP000600171">
    <property type="component" value="Unassembled WGS sequence"/>
</dbReference>
<evidence type="ECO:0000313" key="11">
    <source>
        <dbReference type="Proteomes" id="UP000600171"/>
    </source>
</evidence>
<dbReference type="GO" id="GO:0045151">
    <property type="term" value="P:acetoin biosynthetic process"/>
    <property type="evidence" value="ECO:0007669"/>
    <property type="project" value="UniProtKB-UniRule"/>
</dbReference>
<dbReference type="PIRSF" id="PIRSF001332">
    <property type="entry name" value="Acetolac_decarb"/>
    <property type="match status" value="1"/>
</dbReference>
<keyword evidence="6 9" id="KW-0210">Decarboxylase</keyword>
<gene>
    <name evidence="10" type="primary">alsD</name>
    <name evidence="10" type="ORF">GCM10007359_00850</name>
</gene>
<comment type="catalytic activity">
    <reaction evidence="1 9">
        <text>(2S)-2-acetolactate + H(+) = (R)-acetoin + CO2</text>
        <dbReference type="Rhea" id="RHEA:21580"/>
        <dbReference type="ChEBI" id="CHEBI:15378"/>
        <dbReference type="ChEBI" id="CHEBI:15686"/>
        <dbReference type="ChEBI" id="CHEBI:16526"/>
        <dbReference type="ChEBI" id="CHEBI:58476"/>
        <dbReference type="EC" id="4.1.1.5"/>
    </reaction>
</comment>
<dbReference type="Pfam" id="PF03306">
    <property type="entry name" value="AAL_decarboxy"/>
    <property type="match status" value="1"/>
</dbReference>
<comment type="caution">
    <text evidence="10">The sequence shown here is derived from an EMBL/GenBank/DDBJ whole genome shotgun (WGS) entry which is preliminary data.</text>
</comment>
<protein>
    <recommendedName>
        <fullName evidence="5 9">Alpha-acetolactate decarboxylase</fullName>
        <ecNumber evidence="4 9">4.1.1.5</ecNumber>
    </recommendedName>
</protein>
<dbReference type="SUPFAM" id="SSF117856">
    <property type="entry name" value="AF0104/ALDC/Ptd012-like"/>
    <property type="match status" value="1"/>
</dbReference>
<evidence type="ECO:0000256" key="8">
    <source>
        <dbReference type="ARBA" id="ARBA00023239"/>
    </source>
</evidence>
<accession>A0A917IKR1</accession>
<sequence length="267" mass="29649">MGVAWRVSFVPSNQENPVAYTPTKLNGETIYRNEVFQTGLMSQLIDGIYDGEMTIGELLGHGNFGVGTFNGLDGEMIVLDGNCYQMRHDGSISQVSLDQKTPFAVIMNFVPTIRKGLPNKILRKSASQVLDDFTVSKNYMYAIKIVGDFDWIRTRTVQKQTKPYPKMVDATANDEIVQFDNVRGTIVGFRTPIYEQGIGVPGCHAHFIDDEHEKGGHVIDFKLDNAYVEICIGTDLNLHLPLTSEFSAADLSPEDLAEQISKAELHG</sequence>
<evidence type="ECO:0000256" key="4">
    <source>
        <dbReference type="ARBA" id="ARBA00013204"/>
    </source>
</evidence>
<dbReference type="PANTHER" id="PTHR35524">
    <property type="entry name" value="ALPHA-ACETOLACTATE DECARBOXYLASE"/>
    <property type="match status" value="1"/>
</dbReference>
<dbReference type="EC" id="4.1.1.5" evidence="4 9"/>
<evidence type="ECO:0000256" key="3">
    <source>
        <dbReference type="ARBA" id="ARBA00007106"/>
    </source>
</evidence>
<keyword evidence="8 9" id="KW-0456">Lyase</keyword>
<evidence type="ECO:0000256" key="7">
    <source>
        <dbReference type="ARBA" id="ARBA00023061"/>
    </source>
</evidence>
<reference evidence="10 11" key="1">
    <citation type="journal article" date="2014" name="Int. J. Syst. Evol. Microbiol.">
        <title>Complete genome sequence of Corynebacterium casei LMG S-19264T (=DSM 44701T), isolated from a smear-ripened cheese.</title>
        <authorList>
            <consortium name="US DOE Joint Genome Institute (JGI-PGF)"/>
            <person name="Walter F."/>
            <person name="Albersmeier A."/>
            <person name="Kalinowski J."/>
            <person name="Ruckert C."/>
        </authorList>
    </citation>
    <scope>NUCLEOTIDE SEQUENCE [LARGE SCALE GENOMIC DNA]</scope>
    <source>
        <strain evidence="10 11">CCM 8669</strain>
    </source>
</reference>
<keyword evidence="7 9" id="KW-0005">Acetoin biosynthesis</keyword>
<dbReference type="PANTHER" id="PTHR35524:SF1">
    <property type="entry name" value="ALPHA-ACETOLACTATE DECARBOXYLASE"/>
    <property type="match status" value="1"/>
</dbReference>
<proteinExistence type="inferred from homology"/>
<evidence type="ECO:0000256" key="5">
    <source>
        <dbReference type="ARBA" id="ARBA00020164"/>
    </source>
</evidence>
<dbReference type="RefSeq" id="WP_229722983.1">
    <property type="nucleotide sequence ID" value="NZ_BMDC01000001.1"/>
</dbReference>
<evidence type="ECO:0000256" key="2">
    <source>
        <dbReference type="ARBA" id="ARBA00005170"/>
    </source>
</evidence>
<dbReference type="NCBIfam" id="TIGR01252">
    <property type="entry name" value="acetolac_decarb"/>
    <property type="match status" value="1"/>
</dbReference>
<comment type="pathway">
    <text evidence="2 9">Polyol metabolism; (R,R)-butane-2,3-diol biosynthesis; (R,R)-butane-2,3-diol from pyruvate: step 2/3.</text>
</comment>
<evidence type="ECO:0000256" key="6">
    <source>
        <dbReference type="ARBA" id="ARBA00022793"/>
    </source>
</evidence>
<evidence type="ECO:0000313" key="10">
    <source>
        <dbReference type="EMBL" id="GGH56594.1"/>
    </source>
</evidence>
<keyword evidence="11" id="KW-1185">Reference proteome</keyword>
<dbReference type="EMBL" id="BMDC01000001">
    <property type="protein sequence ID" value="GGH56594.1"/>
    <property type="molecule type" value="Genomic_DNA"/>
</dbReference>
<evidence type="ECO:0000256" key="1">
    <source>
        <dbReference type="ARBA" id="ARBA00001784"/>
    </source>
</evidence>
<dbReference type="Gene3D" id="3.30.1330.80">
    <property type="entry name" value="Hypothetical protein, similar to alpha- acetolactate decarboxylase, domain 2"/>
    <property type="match status" value="2"/>
</dbReference>